<gene>
    <name evidence="4" type="ORF">HMPREF9706_00499</name>
</gene>
<dbReference type="STRING" id="883111.HMPREF9706_00499"/>
<reference evidence="4 5" key="1">
    <citation type="submission" date="2012-07" db="EMBL/GenBank/DDBJ databases">
        <title>The Genome Sequence of Facklamia hominis CCUG 36813.</title>
        <authorList>
            <consortium name="The Broad Institute Genome Sequencing Platform"/>
            <person name="Earl A."/>
            <person name="Ward D."/>
            <person name="Feldgarden M."/>
            <person name="Gevers D."/>
            <person name="Huys G."/>
            <person name="Walker B."/>
            <person name="Young S.K."/>
            <person name="Zeng Q."/>
            <person name="Gargeya S."/>
            <person name="Fitzgerald M."/>
            <person name="Haas B."/>
            <person name="Abouelleil A."/>
            <person name="Alvarado L."/>
            <person name="Arachchi H.M."/>
            <person name="Berlin A.M."/>
            <person name="Chapman S.B."/>
            <person name="Goldberg J."/>
            <person name="Griggs A."/>
            <person name="Gujja S."/>
            <person name="Hansen M."/>
            <person name="Howarth C."/>
            <person name="Imamovic A."/>
            <person name="Larimer J."/>
            <person name="McCowen C."/>
            <person name="Montmayeur A."/>
            <person name="Murphy C."/>
            <person name="Neiman D."/>
            <person name="Pearson M."/>
            <person name="Priest M."/>
            <person name="Roberts A."/>
            <person name="Saif S."/>
            <person name="Shea T."/>
            <person name="Sisk P."/>
            <person name="Sykes S."/>
            <person name="Wortman J."/>
            <person name="Nusbaum C."/>
            <person name="Birren B."/>
        </authorList>
    </citation>
    <scope>NUCLEOTIDE SEQUENCE [LARGE SCALE GENOMIC DNA]</scope>
    <source>
        <strain evidence="4 5">CCUG 36813</strain>
    </source>
</reference>
<comment type="caution">
    <text evidence="4">The sequence shown here is derived from an EMBL/GenBank/DDBJ whole genome shotgun (WGS) entry which is preliminary data.</text>
</comment>
<feature type="chain" id="PRO_5003847738" description="CNA-B domain-containing protein" evidence="2">
    <location>
        <begin position="25"/>
        <end position="1452"/>
    </location>
</feature>
<evidence type="ECO:0000313" key="4">
    <source>
        <dbReference type="EMBL" id="EKB55331.1"/>
    </source>
</evidence>
<organism evidence="4 5">
    <name type="scientific">Facklamia hominis CCUG 36813</name>
    <dbReference type="NCBI Taxonomy" id="883111"/>
    <lineage>
        <taxon>Bacteria</taxon>
        <taxon>Bacillati</taxon>
        <taxon>Bacillota</taxon>
        <taxon>Bacilli</taxon>
        <taxon>Lactobacillales</taxon>
        <taxon>Aerococcaceae</taxon>
        <taxon>Facklamia</taxon>
    </lineage>
</organism>
<feature type="region of interest" description="Disordered" evidence="1">
    <location>
        <begin position="92"/>
        <end position="171"/>
    </location>
</feature>
<feature type="compositionally biased region" description="Basic and acidic residues" evidence="1">
    <location>
        <begin position="125"/>
        <end position="141"/>
    </location>
</feature>
<feature type="signal peptide" evidence="2">
    <location>
        <begin position="1"/>
        <end position="24"/>
    </location>
</feature>
<dbReference type="RefSeq" id="WP_006907810.1">
    <property type="nucleotide sequence ID" value="NZ_JH932292.1"/>
</dbReference>
<feature type="domain" description="CNA-B" evidence="3">
    <location>
        <begin position="1074"/>
        <end position="1157"/>
    </location>
</feature>
<dbReference type="HOGENOM" id="CLU_251935_0_0_9"/>
<feature type="non-terminal residue" evidence="4">
    <location>
        <position position="1452"/>
    </location>
</feature>
<feature type="domain" description="CNA-B" evidence="3">
    <location>
        <begin position="1337"/>
        <end position="1422"/>
    </location>
</feature>
<dbReference type="Gene3D" id="2.60.40.1140">
    <property type="entry name" value="Collagen-binding surface protein Cna, B-type domain"/>
    <property type="match status" value="2"/>
</dbReference>
<dbReference type="EMBL" id="AGZD01000003">
    <property type="protein sequence ID" value="EKB55331.1"/>
    <property type="molecule type" value="Genomic_DNA"/>
</dbReference>
<keyword evidence="5" id="KW-1185">Reference proteome</keyword>
<dbReference type="SUPFAM" id="SSF49478">
    <property type="entry name" value="Cna protein B-type domain"/>
    <property type="match status" value="2"/>
</dbReference>
<evidence type="ECO:0000313" key="5">
    <source>
        <dbReference type="Proteomes" id="UP000004465"/>
    </source>
</evidence>
<feature type="compositionally biased region" description="Basic and acidic residues" evidence="1">
    <location>
        <begin position="97"/>
        <end position="107"/>
    </location>
</feature>
<keyword evidence="2" id="KW-0732">Signal</keyword>
<name>K1LL59_9LACT</name>
<dbReference type="Pfam" id="PF05738">
    <property type="entry name" value="Cna_B"/>
    <property type="match status" value="2"/>
</dbReference>
<protein>
    <recommendedName>
        <fullName evidence="3">CNA-B domain-containing protein</fullName>
    </recommendedName>
</protein>
<dbReference type="InterPro" id="IPR008454">
    <property type="entry name" value="Collagen-bd_Cna-like_B-typ_dom"/>
</dbReference>
<accession>K1LL59</accession>
<proteinExistence type="predicted"/>
<sequence length="1452" mass="162017">MKKIFKILPLLVGSFLLTPTVGRAAELTDNPSLVNETGIENNLQSSANHQTLPLPDSVSELADHNYEELVGIPDKNQSKSGEILLKQAEPAALPTPNDDHLGDHESSEGGASPSKREGSQSVVKDQLERHHSGEAEAKSSEFGELPNRSELVDNKDSEFVRAESKADDQNENQFQELKAVLQSDEEPITNGQSEEVVEVTVETFEELLRAIEEAKEGVLTRIRITSNLEITKKVMIPAGKRIILTSNHQQEADKAWEKVKQAADYADQGEARQREIIEEARKRAEEAKNLADLAQNPLPDPHRTVQVKRASSFIDDSLFQIAGKLQLGDAKTALHVDGNNEVTTQLSKGVLFNVESGGHFILKNGTLMQVNNHSGYSAPIAIENGGRLDMVGGRIASNESYQVKEPSGRPTSAGAVYVNPGGQFNLSNGLIDNNKSSTGGVFVGSLFGGSSDAVMHMTGGMIANNRAVGPYALGGAINGFPRADIQIDDGILAHNQSGQSKSSGWGGGIVMTNQRISPWSNTIDNEYASVPTPNSKRLREIRAQLTLNGGLIANNRANKGGGLYIDSDDVYFNKTMLLDNIAYQFGGGFYVSFPPHAQELNQMLITENKANQGMLTAGIDQVNTGGGIWNCPTGYVHIGDGHTVYAFNNQAKNLGDDLRFSKKTGYFKLTVGGKDYYIQNKFYSHVSPITKGYKEHTTLELIKFLNDTNHGDSIPDRLSYNASWMALKAIYSKALQAEAWSNAKTFIVGNQASNGGGIGSNANMETPNDEGNYDLELTKKWESQISTSDRKSITADIFIVPVGTTAEDVRNNYGSNPHYFKYGEVELNEKNDWTQRFSQSQYGRLDQLLEAMKDYGLPYNKNAVNDKGLPFTAAELKAKGFKYLVVERDSHGFISTVKEVEPKGALPLGSKVGQLTIGRPDTGVHSNYQNYWFNNTDVHLYYINQKEQAERLGMTNLSEANSFKGQISHPYLSQVTETQFYGRDYKFQAWGESWTKAGYTGFSISENGYSLFLVKNKTGYTLYIPYLMIQDMDSDDQYTGWDIHLGEGQVSEQSPKVEERHQFVITNSKSGDLPVQKTWHKDIPEDKRPKSVTVYLLYKGHRVKIGIDENGHPIYRSLTLTAENNWKGSFDQINPNELAQGNYSIEESAPESYDARIKSHFEQEFEFRVHYADSYREGEYDIAVTRHFYPFSGDIKLNLYHEDQLVDSKLYTWKSQTDEHGKFYWLEKEVTFGQGNKELLLNNYGRDVRVKYYDKVGNTPGRSSYDFYLKRDADGFYSLYVPRLFVNGLPQAMFEVRGTSKENIHGLDTYPLISSLTGKSTGADIGIELKNYPTIDIQAKKIWENGQALKKPQVKMVLKQNGTVIDSQLLDLKNNQIIWKNLKKYDEQGNLYAYTVEESFQSDHFKQSNVTQSGNIFTFTNTYVVPKTHLEVKKVWSGGPTVKPTIQLQLLR</sequence>
<dbReference type="CDD" id="cd00222">
    <property type="entry name" value="CollagenBindB"/>
    <property type="match status" value="2"/>
</dbReference>
<evidence type="ECO:0000256" key="1">
    <source>
        <dbReference type="SAM" id="MobiDB-lite"/>
    </source>
</evidence>
<evidence type="ECO:0000256" key="2">
    <source>
        <dbReference type="SAM" id="SignalP"/>
    </source>
</evidence>
<evidence type="ECO:0000259" key="3">
    <source>
        <dbReference type="Pfam" id="PF05738"/>
    </source>
</evidence>
<dbReference type="Proteomes" id="UP000004465">
    <property type="component" value="Unassembled WGS sequence"/>
</dbReference>
<feature type="compositionally biased region" description="Basic and acidic residues" evidence="1">
    <location>
        <begin position="150"/>
        <end position="168"/>
    </location>
</feature>
<dbReference type="OrthoDB" id="1744455at2"/>